<dbReference type="Proteomes" id="UP001479290">
    <property type="component" value="Unassembled WGS sequence"/>
</dbReference>
<keyword evidence="3" id="KW-1185">Reference proteome</keyword>
<evidence type="ECO:0000313" key="3">
    <source>
        <dbReference type="Proteomes" id="UP001479290"/>
    </source>
</evidence>
<sequence>AQAERSGLTAAVPAHPIPSFSALNALFHRDRWPESSKQIRTTLFTHTQAVPPQQTPTPPPHPPPAAAPLPPPFPRDTGAAVIEQNATHTLSSPA</sequence>
<organism evidence="2 3">
    <name type="scientific">Culter alburnus</name>
    <name type="common">Topmouth culter</name>
    <dbReference type="NCBI Taxonomy" id="194366"/>
    <lineage>
        <taxon>Eukaryota</taxon>
        <taxon>Metazoa</taxon>
        <taxon>Chordata</taxon>
        <taxon>Craniata</taxon>
        <taxon>Vertebrata</taxon>
        <taxon>Euteleostomi</taxon>
        <taxon>Actinopterygii</taxon>
        <taxon>Neopterygii</taxon>
        <taxon>Teleostei</taxon>
        <taxon>Ostariophysi</taxon>
        <taxon>Cypriniformes</taxon>
        <taxon>Xenocyprididae</taxon>
        <taxon>Xenocypridinae</taxon>
        <taxon>Culter</taxon>
    </lineage>
</organism>
<gene>
    <name evidence="2" type="ORF">ABG768_010866</name>
</gene>
<protein>
    <submittedName>
        <fullName evidence="2">Uncharacterized protein</fullName>
    </submittedName>
</protein>
<name>A0AAW1ZDB4_CULAL</name>
<accession>A0AAW1ZDB4</accession>
<feature type="compositionally biased region" description="Pro residues" evidence="1">
    <location>
        <begin position="53"/>
        <end position="74"/>
    </location>
</feature>
<reference evidence="2 3" key="1">
    <citation type="submission" date="2024-05" db="EMBL/GenBank/DDBJ databases">
        <title>A high-quality chromosomal-level genome assembly of Topmouth culter (Culter alburnus).</title>
        <authorList>
            <person name="Zhao H."/>
        </authorList>
    </citation>
    <scope>NUCLEOTIDE SEQUENCE [LARGE SCALE GENOMIC DNA]</scope>
    <source>
        <strain evidence="2">CATC2023</strain>
        <tissue evidence="2">Muscle</tissue>
    </source>
</reference>
<proteinExistence type="predicted"/>
<evidence type="ECO:0000313" key="2">
    <source>
        <dbReference type="EMBL" id="KAK9958763.1"/>
    </source>
</evidence>
<feature type="region of interest" description="Disordered" evidence="1">
    <location>
        <begin position="45"/>
        <end position="78"/>
    </location>
</feature>
<feature type="non-terminal residue" evidence="2">
    <location>
        <position position="1"/>
    </location>
</feature>
<evidence type="ECO:0000256" key="1">
    <source>
        <dbReference type="SAM" id="MobiDB-lite"/>
    </source>
</evidence>
<comment type="caution">
    <text evidence="2">The sequence shown here is derived from an EMBL/GenBank/DDBJ whole genome shotgun (WGS) entry which is preliminary data.</text>
</comment>
<dbReference type="EMBL" id="JAWDJR010000018">
    <property type="protein sequence ID" value="KAK9958763.1"/>
    <property type="molecule type" value="Genomic_DNA"/>
</dbReference>
<dbReference type="AlphaFoldDB" id="A0AAW1ZDB4"/>